<dbReference type="CDD" id="cd15799">
    <property type="entry name" value="PMEI-like_4"/>
    <property type="match status" value="1"/>
</dbReference>
<sequence>MTTPHQPLLDRSKTSYTRILLLIFTLVAIICSAALVSVRLVRFSSSGTALPYRFCERAVDQKSCSVLLSEMASNTTLKMKDAGDVLQAFLEQSKVRMQNAMNVAKKFKHRVNNPGEQAALADCMELLESSMDRIMDSIVAVEKQDAISYSNAHAWLSSVLANHVTCLDGLEGSARTLMEPGLNDLISRARTSLAIFVSFSPRKTKLIDPLIDGFPSWVSNKDRKLLQSLPNEIKANVVVAKDGSGKYKTLGEAVAAAPDKSKTRYIIYVKKGTYKENVEIGKNKKNLMIVGDGMKSTIITGSLNVIDGSTTFRSATVAAVGDGFMAQDIWFQNTAGPQKHQAVALRVGADQSVINRCQIDGYQDTLYTHSNRQFYRDSEITGTVDFIFGDAAVVFQNCKLVVRKPMDKQSNMVTAQGRIDPNQNTGTSIQSCNIIASSDLEPVKGSFKSYLGRPWKEYSRTVVMQSHIGDHIDPSGWSVWNGDFALKTLYYGEYVNKGPGAGTSKRVKWPGYHVITSAEEAKKFTVAGLIQGGSWLKPTGVIFTEGL</sequence>
<evidence type="ECO:0000256" key="1">
    <source>
        <dbReference type="ARBA" id="ARBA00005184"/>
    </source>
</evidence>
<evidence type="ECO:0000313" key="10">
    <source>
        <dbReference type="EMBL" id="MBA0784543.1"/>
    </source>
</evidence>
<keyword evidence="8" id="KW-1133">Transmembrane helix</keyword>
<dbReference type="SUPFAM" id="SSF51126">
    <property type="entry name" value="Pectin lyase-like"/>
    <property type="match status" value="1"/>
</dbReference>
<comment type="pathway">
    <text evidence="1 7">Glycan metabolism; pectin degradation; 2-dehydro-3-deoxy-D-gluconate from pectin: step 1/5.</text>
</comment>
<dbReference type="SUPFAM" id="SSF101148">
    <property type="entry name" value="Plant invertase/pectin methylesterase inhibitor"/>
    <property type="match status" value="1"/>
</dbReference>
<dbReference type="Gene3D" id="1.20.140.40">
    <property type="entry name" value="Invertase/pectin methylesterase inhibitor family protein"/>
    <property type="match status" value="1"/>
</dbReference>
<evidence type="ECO:0000256" key="6">
    <source>
        <dbReference type="PROSITE-ProRule" id="PRU10040"/>
    </source>
</evidence>
<dbReference type="Proteomes" id="UP000593568">
    <property type="component" value="Unassembled WGS sequence"/>
</dbReference>
<dbReference type="InterPro" id="IPR006501">
    <property type="entry name" value="Pectinesterase_inhib_dom"/>
</dbReference>
<comment type="caution">
    <text evidence="10">The sequence shown here is derived from an EMBL/GenBank/DDBJ whole genome shotgun (WGS) entry which is preliminary data.</text>
</comment>
<feature type="active site" evidence="6">
    <location>
        <position position="385"/>
    </location>
</feature>
<comment type="similarity">
    <text evidence="2">In the N-terminal section; belongs to the PMEI family.</text>
</comment>
<evidence type="ECO:0000256" key="4">
    <source>
        <dbReference type="ARBA" id="ARBA00022801"/>
    </source>
</evidence>
<organism evidence="10 11">
    <name type="scientific">Gossypium trilobum</name>
    <dbReference type="NCBI Taxonomy" id="34281"/>
    <lineage>
        <taxon>Eukaryota</taxon>
        <taxon>Viridiplantae</taxon>
        <taxon>Streptophyta</taxon>
        <taxon>Embryophyta</taxon>
        <taxon>Tracheophyta</taxon>
        <taxon>Spermatophyta</taxon>
        <taxon>Magnoliopsida</taxon>
        <taxon>eudicotyledons</taxon>
        <taxon>Gunneridae</taxon>
        <taxon>Pentapetalae</taxon>
        <taxon>rosids</taxon>
        <taxon>malvids</taxon>
        <taxon>Malvales</taxon>
        <taxon>Malvaceae</taxon>
        <taxon>Malvoideae</taxon>
        <taxon>Gossypium</taxon>
    </lineage>
</organism>
<keyword evidence="4 7" id="KW-0378">Hydrolase</keyword>
<accession>A0A7J9FGV1</accession>
<comment type="similarity">
    <text evidence="3">In the C-terminal section; belongs to the pectinesterase family.</text>
</comment>
<dbReference type="InterPro" id="IPR012334">
    <property type="entry name" value="Pectin_lyas_fold"/>
</dbReference>
<dbReference type="Pfam" id="PF04043">
    <property type="entry name" value="PMEI"/>
    <property type="match status" value="1"/>
</dbReference>
<dbReference type="SMART" id="SM00856">
    <property type="entry name" value="PMEI"/>
    <property type="match status" value="1"/>
</dbReference>
<gene>
    <name evidence="10" type="ORF">Gotri_026475</name>
</gene>
<dbReference type="FunFam" id="2.160.20.10:FF:000001">
    <property type="entry name" value="Pectinesterase"/>
    <property type="match status" value="1"/>
</dbReference>
<dbReference type="EMBL" id="JABEZW010145996">
    <property type="protein sequence ID" value="MBA0784543.1"/>
    <property type="molecule type" value="Genomic_DNA"/>
</dbReference>
<dbReference type="UniPathway" id="UPA00545">
    <property type="reaction ID" value="UER00823"/>
</dbReference>
<protein>
    <recommendedName>
        <fullName evidence="7">Pectinesterase</fullName>
        <ecNumber evidence="7">3.1.1.11</ecNumber>
    </recommendedName>
</protein>
<evidence type="ECO:0000256" key="5">
    <source>
        <dbReference type="ARBA" id="ARBA00023085"/>
    </source>
</evidence>
<keyword evidence="11" id="KW-1185">Reference proteome</keyword>
<keyword evidence="7" id="KW-0961">Cell wall biogenesis/degradation</keyword>
<feature type="domain" description="Pectinesterase inhibitor" evidence="9">
    <location>
        <begin position="46"/>
        <end position="195"/>
    </location>
</feature>
<evidence type="ECO:0000256" key="3">
    <source>
        <dbReference type="ARBA" id="ARBA00007786"/>
    </source>
</evidence>
<dbReference type="Pfam" id="PF01095">
    <property type="entry name" value="Pectinesterase"/>
    <property type="match status" value="1"/>
</dbReference>
<evidence type="ECO:0000259" key="9">
    <source>
        <dbReference type="SMART" id="SM00856"/>
    </source>
</evidence>
<dbReference type="AlphaFoldDB" id="A0A7J9FGV1"/>
<evidence type="ECO:0000256" key="2">
    <source>
        <dbReference type="ARBA" id="ARBA00006027"/>
    </source>
</evidence>
<dbReference type="InterPro" id="IPR035513">
    <property type="entry name" value="Invertase/methylesterase_inhib"/>
</dbReference>
<dbReference type="PANTHER" id="PTHR31707">
    <property type="entry name" value="PECTINESTERASE"/>
    <property type="match status" value="1"/>
</dbReference>
<dbReference type="InterPro" id="IPR011050">
    <property type="entry name" value="Pectin_lyase_fold/virulence"/>
</dbReference>
<dbReference type="Gene3D" id="2.160.20.10">
    <property type="entry name" value="Single-stranded right-handed beta-helix, Pectin lyase-like"/>
    <property type="match status" value="1"/>
</dbReference>
<keyword evidence="7" id="KW-0134">Cell wall</keyword>
<keyword evidence="8" id="KW-0812">Transmembrane</keyword>
<keyword evidence="5 7" id="KW-0063">Aspartyl esterase</keyword>
<dbReference type="PROSITE" id="PS00503">
    <property type="entry name" value="PECTINESTERASE_2"/>
    <property type="match status" value="1"/>
</dbReference>
<reference evidence="10 11" key="1">
    <citation type="journal article" date="2019" name="Genome Biol. Evol.">
        <title>Insights into the evolution of the New World diploid cottons (Gossypium, subgenus Houzingenia) based on genome sequencing.</title>
        <authorList>
            <person name="Grover C.E."/>
            <person name="Arick M.A. 2nd"/>
            <person name="Thrash A."/>
            <person name="Conover J.L."/>
            <person name="Sanders W.S."/>
            <person name="Peterson D.G."/>
            <person name="Frelichowski J.E."/>
            <person name="Scheffler J.A."/>
            <person name="Scheffler B.E."/>
            <person name="Wendel J.F."/>
        </authorList>
    </citation>
    <scope>NUCLEOTIDE SEQUENCE [LARGE SCALE GENOMIC DNA]</scope>
    <source>
        <strain evidence="10">8</strain>
        <tissue evidence="10">Leaf</tissue>
    </source>
</reference>
<keyword evidence="8" id="KW-0472">Membrane</keyword>
<comment type="function">
    <text evidence="7">Acts in the modification of cell walls via demethylesterification of cell wall pectin.</text>
</comment>
<evidence type="ECO:0000256" key="7">
    <source>
        <dbReference type="RuleBase" id="RU000589"/>
    </source>
</evidence>
<comment type="subcellular location">
    <subcellularLocation>
        <location evidence="7">Secreted</location>
        <location evidence="7">Cell wall</location>
    </subcellularLocation>
</comment>
<dbReference type="GO" id="GO:0042545">
    <property type="term" value="P:cell wall modification"/>
    <property type="evidence" value="ECO:0007669"/>
    <property type="project" value="UniProtKB-UniRule"/>
</dbReference>
<dbReference type="EC" id="3.1.1.11" evidence="7"/>
<keyword evidence="7" id="KW-0964">Secreted</keyword>
<dbReference type="PROSITE" id="PS00800">
    <property type="entry name" value="PECTINESTERASE_1"/>
    <property type="match status" value="1"/>
</dbReference>
<dbReference type="GO" id="GO:0004857">
    <property type="term" value="F:enzyme inhibitor activity"/>
    <property type="evidence" value="ECO:0007669"/>
    <property type="project" value="InterPro"/>
</dbReference>
<dbReference type="InterPro" id="IPR033131">
    <property type="entry name" value="Pectinesterase_Asp_AS"/>
</dbReference>
<comment type="catalytic activity">
    <reaction evidence="7">
        <text>[(1-&gt;4)-alpha-D-galacturonosyl methyl ester](n) + n H2O = [(1-&gt;4)-alpha-D-galacturonosyl](n) + n methanol + n H(+)</text>
        <dbReference type="Rhea" id="RHEA:22380"/>
        <dbReference type="Rhea" id="RHEA-COMP:14570"/>
        <dbReference type="Rhea" id="RHEA-COMP:14573"/>
        <dbReference type="ChEBI" id="CHEBI:15377"/>
        <dbReference type="ChEBI" id="CHEBI:15378"/>
        <dbReference type="ChEBI" id="CHEBI:17790"/>
        <dbReference type="ChEBI" id="CHEBI:140522"/>
        <dbReference type="ChEBI" id="CHEBI:140523"/>
        <dbReference type="EC" id="3.1.1.11"/>
    </reaction>
</comment>
<evidence type="ECO:0000313" key="11">
    <source>
        <dbReference type="Proteomes" id="UP000593568"/>
    </source>
</evidence>
<dbReference type="InterPro" id="IPR000070">
    <property type="entry name" value="Pectinesterase_cat"/>
</dbReference>
<dbReference type="GO" id="GO:0045490">
    <property type="term" value="P:pectin catabolic process"/>
    <property type="evidence" value="ECO:0007669"/>
    <property type="project" value="UniProtKB-UniRule"/>
</dbReference>
<feature type="transmembrane region" description="Helical" evidence="8">
    <location>
        <begin position="20"/>
        <end position="41"/>
    </location>
</feature>
<name>A0A7J9FGV1_9ROSI</name>
<dbReference type="NCBIfam" id="TIGR01614">
    <property type="entry name" value="PME_inhib"/>
    <property type="match status" value="1"/>
</dbReference>
<evidence type="ECO:0000256" key="8">
    <source>
        <dbReference type="SAM" id="Phobius"/>
    </source>
</evidence>
<proteinExistence type="inferred from homology"/>
<dbReference type="GO" id="GO:0030599">
    <property type="term" value="F:pectinesterase activity"/>
    <property type="evidence" value="ECO:0007669"/>
    <property type="project" value="UniProtKB-UniRule"/>
</dbReference>
<dbReference type="InterPro" id="IPR018040">
    <property type="entry name" value="Pectinesterase_Tyr_AS"/>
</dbReference>